<evidence type="ECO:0000313" key="1">
    <source>
        <dbReference type="EMBL" id="CDW35746.1"/>
    </source>
</evidence>
<dbReference type="AlphaFoldDB" id="A0A0K2UDI5"/>
<organism evidence="1">
    <name type="scientific">Lepeophtheirus salmonis</name>
    <name type="common">Salmon louse</name>
    <name type="synonym">Caligus salmonis</name>
    <dbReference type="NCBI Taxonomy" id="72036"/>
    <lineage>
        <taxon>Eukaryota</taxon>
        <taxon>Metazoa</taxon>
        <taxon>Ecdysozoa</taxon>
        <taxon>Arthropoda</taxon>
        <taxon>Crustacea</taxon>
        <taxon>Multicrustacea</taxon>
        <taxon>Hexanauplia</taxon>
        <taxon>Copepoda</taxon>
        <taxon>Siphonostomatoida</taxon>
        <taxon>Caligidae</taxon>
        <taxon>Lepeophtheirus</taxon>
    </lineage>
</organism>
<proteinExistence type="predicted"/>
<accession>A0A0K2UDI5</accession>
<feature type="non-terminal residue" evidence="1">
    <location>
        <position position="1"/>
    </location>
</feature>
<protein>
    <submittedName>
        <fullName evidence="1">Uncharacterized protein</fullName>
    </submittedName>
</protein>
<dbReference type="EMBL" id="HACA01018385">
    <property type="protein sequence ID" value="CDW35746.1"/>
    <property type="molecule type" value="Transcribed_RNA"/>
</dbReference>
<feature type="non-terminal residue" evidence="1">
    <location>
        <position position="131"/>
    </location>
</feature>
<name>A0A0K2UDI5_LEPSM</name>
<sequence>SRVDSSESKTISNIGDRLQNTVGINILISSSNTSIGITMFVLSGVDVGVSELEVAEFILGVELRAGRVTVSGSIRSSMGGNVSCSIRSSMVGSVSCSIGSSISTDIGSSMMGSISTNIGSSMMGSISTNIR</sequence>
<reference evidence="1" key="1">
    <citation type="submission" date="2014-05" db="EMBL/GenBank/DDBJ databases">
        <authorList>
            <person name="Chronopoulou M."/>
        </authorList>
    </citation>
    <scope>NUCLEOTIDE SEQUENCE</scope>
    <source>
        <tissue evidence="1">Whole organism</tissue>
    </source>
</reference>